<dbReference type="RefSeq" id="XP_021882433.1">
    <property type="nucleotide sequence ID" value="XM_022029374.1"/>
</dbReference>
<comment type="caution">
    <text evidence="1">The sequence shown here is derived from an EMBL/GenBank/DDBJ whole genome shotgun (WGS) entry which is preliminary data.</text>
</comment>
<name>A0A1Y2GQU4_9FUNG</name>
<protein>
    <submittedName>
        <fullName evidence="1">Uncharacterized protein</fullName>
    </submittedName>
</protein>
<dbReference type="InParanoid" id="A0A1Y2GQU4"/>
<dbReference type="GeneID" id="33571217"/>
<reference evidence="1 2" key="1">
    <citation type="submission" date="2016-07" db="EMBL/GenBank/DDBJ databases">
        <title>Pervasive Adenine N6-methylation of Active Genes in Fungi.</title>
        <authorList>
            <consortium name="DOE Joint Genome Institute"/>
            <person name="Mondo S.J."/>
            <person name="Dannebaum R.O."/>
            <person name="Kuo R.C."/>
            <person name="Labutti K."/>
            <person name="Haridas S."/>
            <person name="Kuo A."/>
            <person name="Salamov A."/>
            <person name="Ahrendt S.R."/>
            <person name="Lipzen A."/>
            <person name="Sullivan W."/>
            <person name="Andreopoulos W.B."/>
            <person name="Clum A."/>
            <person name="Lindquist E."/>
            <person name="Daum C."/>
            <person name="Ramamoorthy G.K."/>
            <person name="Gryganskyi A."/>
            <person name="Culley D."/>
            <person name="Magnuson J.K."/>
            <person name="James T.Y."/>
            <person name="O'Malley M.A."/>
            <person name="Stajich J.E."/>
            <person name="Spatafora J.W."/>
            <person name="Visel A."/>
            <person name="Grigoriev I.V."/>
        </authorList>
    </citation>
    <scope>NUCLEOTIDE SEQUENCE [LARGE SCALE GENOMIC DNA]</scope>
    <source>
        <strain evidence="1 2">NRRL 3116</strain>
    </source>
</reference>
<proteinExistence type="predicted"/>
<gene>
    <name evidence="1" type="ORF">BCR41DRAFT_404898</name>
</gene>
<evidence type="ECO:0000313" key="2">
    <source>
        <dbReference type="Proteomes" id="UP000193648"/>
    </source>
</evidence>
<dbReference type="EMBL" id="MCFF01000014">
    <property type="protein sequence ID" value="ORZ19265.1"/>
    <property type="molecule type" value="Genomic_DNA"/>
</dbReference>
<sequence>MFVYFNFIINKKNGLKPNKLPRPADIAWHYMSAFAHKELSNKHISEQQLEAIYLALFFIVSPCIALTYANGSYLILPQIENEVKLDRLDSNIINRVLSRLCSRFSKKYLDVEYLLQETLLRDAAIVRHERRNSVKDKNDFQIEKKALEIIRYLMILNKQLTHKLNESTCVSLWNHIWDILFDGTDIYFDTKDLASTSTKAEMLAHEIALGPIPSQVLNNERKTIMLLRGRDGSVSGHAYLREYAFNEHKPFSESQSRPNSIPTQLLSLNRSVCKWALPDRTLIFIDAYGMKATVHGMKIIDGFFGTKPLGDIMLPTTKYELKEFLEGDSLKLLFRYKEHMCSYVENSRLQSLTWYC</sequence>
<evidence type="ECO:0000313" key="1">
    <source>
        <dbReference type="EMBL" id="ORZ19265.1"/>
    </source>
</evidence>
<dbReference type="Proteomes" id="UP000193648">
    <property type="component" value="Unassembled WGS sequence"/>
</dbReference>
<dbReference type="OrthoDB" id="2444106at2759"/>
<dbReference type="AlphaFoldDB" id="A0A1Y2GQU4"/>
<keyword evidence="2" id="KW-1185">Reference proteome</keyword>
<accession>A0A1Y2GQU4</accession>
<organism evidence="1 2">
    <name type="scientific">Lobosporangium transversale</name>
    <dbReference type="NCBI Taxonomy" id="64571"/>
    <lineage>
        <taxon>Eukaryota</taxon>
        <taxon>Fungi</taxon>
        <taxon>Fungi incertae sedis</taxon>
        <taxon>Mucoromycota</taxon>
        <taxon>Mortierellomycotina</taxon>
        <taxon>Mortierellomycetes</taxon>
        <taxon>Mortierellales</taxon>
        <taxon>Mortierellaceae</taxon>
        <taxon>Lobosporangium</taxon>
    </lineage>
</organism>